<dbReference type="Proteomes" id="UP001159641">
    <property type="component" value="Unassembled WGS sequence"/>
</dbReference>
<reference evidence="1 2" key="1">
    <citation type="submission" date="2022-11" db="EMBL/GenBank/DDBJ databases">
        <title>Whole genome sequence of Eschrichtius robustus ER-17-0199.</title>
        <authorList>
            <person name="Bruniche-Olsen A."/>
            <person name="Black A.N."/>
            <person name="Fields C.J."/>
            <person name="Walden K."/>
            <person name="Dewoody J.A."/>
        </authorList>
    </citation>
    <scope>NUCLEOTIDE SEQUENCE [LARGE SCALE GENOMIC DNA]</scope>
    <source>
        <strain evidence="1">ER-17-0199</strain>
        <tissue evidence="1">Blubber</tissue>
    </source>
</reference>
<keyword evidence="2" id="KW-1185">Reference proteome</keyword>
<protein>
    <submittedName>
        <fullName evidence="1">Uncharacterized protein</fullName>
    </submittedName>
</protein>
<comment type="caution">
    <text evidence="1">The sequence shown here is derived from an EMBL/GenBank/DDBJ whole genome shotgun (WGS) entry which is preliminary data.</text>
</comment>
<gene>
    <name evidence="1" type="ORF">J1605_010889</name>
</gene>
<proteinExistence type="predicted"/>
<dbReference type="AlphaFoldDB" id="A0AB34GMN6"/>
<accession>A0AB34GMN6</accession>
<sequence length="153" mass="16382">MTNPAAAQNQEIDCLSPEAQRLHISLGSAPQPDGKELRLVPSARSYGLLTGSAQLRDSAADPAELSLVSRHAGSCWAPASSLCAVELLPAVQTDELVEDGNDGFRLFPSRFQENHLSIGKAVSSRVRPTWESVELPEGPALFREGTVLVFCVT</sequence>
<dbReference type="EMBL" id="JAIQCJ010002141">
    <property type="protein sequence ID" value="KAJ8781631.1"/>
    <property type="molecule type" value="Genomic_DNA"/>
</dbReference>
<name>A0AB34GMN6_ESCRO</name>
<evidence type="ECO:0000313" key="2">
    <source>
        <dbReference type="Proteomes" id="UP001159641"/>
    </source>
</evidence>
<organism evidence="1 2">
    <name type="scientific">Eschrichtius robustus</name>
    <name type="common">California gray whale</name>
    <name type="synonym">Eschrichtius gibbosus</name>
    <dbReference type="NCBI Taxonomy" id="9764"/>
    <lineage>
        <taxon>Eukaryota</taxon>
        <taxon>Metazoa</taxon>
        <taxon>Chordata</taxon>
        <taxon>Craniata</taxon>
        <taxon>Vertebrata</taxon>
        <taxon>Euteleostomi</taxon>
        <taxon>Mammalia</taxon>
        <taxon>Eutheria</taxon>
        <taxon>Laurasiatheria</taxon>
        <taxon>Artiodactyla</taxon>
        <taxon>Whippomorpha</taxon>
        <taxon>Cetacea</taxon>
        <taxon>Mysticeti</taxon>
        <taxon>Eschrichtiidae</taxon>
        <taxon>Eschrichtius</taxon>
    </lineage>
</organism>
<evidence type="ECO:0000313" key="1">
    <source>
        <dbReference type="EMBL" id="KAJ8781631.1"/>
    </source>
</evidence>